<sequence length="48" mass="4967">MAVGLNVLRQLAWPPSQVSAVLTVGLFVAVLIVTGVAVTAVFRAFAGR</sequence>
<keyword evidence="3" id="KW-1185">Reference proteome</keyword>
<gene>
    <name evidence="2" type="ORF">MXD59_06655</name>
</gene>
<protein>
    <submittedName>
        <fullName evidence="2">Uncharacterized protein</fullName>
    </submittedName>
</protein>
<reference evidence="2 3" key="1">
    <citation type="submission" date="2022-04" db="EMBL/GenBank/DDBJ databases">
        <title>Genome diversity in the genus Frankia.</title>
        <authorList>
            <person name="Carlos-Shanley C."/>
            <person name="Hahn D."/>
        </authorList>
    </citation>
    <scope>NUCLEOTIDE SEQUENCE [LARGE SCALE GENOMIC DNA]</scope>
    <source>
        <strain evidence="2 3">Ag45/Mut15</strain>
    </source>
</reference>
<evidence type="ECO:0000313" key="2">
    <source>
        <dbReference type="EMBL" id="MCK9875460.1"/>
    </source>
</evidence>
<comment type="caution">
    <text evidence="2">The sequence shown here is derived from an EMBL/GenBank/DDBJ whole genome shotgun (WGS) entry which is preliminary data.</text>
</comment>
<keyword evidence="1" id="KW-1133">Transmembrane helix</keyword>
<name>A0ABT0JV81_9ACTN</name>
<feature type="transmembrane region" description="Helical" evidence="1">
    <location>
        <begin position="20"/>
        <end position="46"/>
    </location>
</feature>
<dbReference type="EMBL" id="JALKFT010000005">
    <property type="protein sequence ID" value="MCK9875460.1"/>
    <property type="molecule type" value="Genomic_DNA"/>
</dbReference>
<accession>A0ABT0JV81</accession>
<proteinExistence type="predicted"/>
<organism evidence="2 3">
    <name type="scientific">Frankia umida</name>
    <dbReference type="NCBI Taxonomy" id="573489"/>
    <lineage>
        <taxon>Bacteria</taxon>
        <taxon>Bacillati</taxon>
        <taxon>Actinomycetota</taxon>
        <taxon>Actinomycetes</taxon>
        <taxon>Frankiales</taxon>
        <taxon>Frankiaceae</taxon>
        <taxon>Frankia</taxon>
    </lineage>
</organism>
<evidence type="ECO:0000313" key="3">
    <source>
        <dbReference type="Proteomes" id="UP001201873"/>
    </source>
</evidence>
<evidence type="ECO:0000256" key="1">
    <source>
        <dbReference type="SAM" id="Phobius"/>
    </source>
</evidence>
<keyword evidence="1" id="KW-0812">Transmembrane</keyword>
<dbReference type="RefSeq" id="WP_248823906.1">
    <property type="nucleotide sequence ID" value="NZ_JALKFT010000005.1"/>
</dbReference>
<keyword evidence="1" id="KW-0472">Membrane</keyword>
<dbReference type="Proteomes" id="UP001201873">
    <property type="component" value="Unassembled WGS sequence"/>
</dbReference>